<dbReference type="GO" id="GO:0035473">
    <property type="term" value="F:lipase binding"/>
    <property type="evidence" value="ECO:0007669"/>
    <property type="project" value="Ensembl"/>
</dbReference>
<dbReference type="GO" id="GO:0009791">
    <property type="term" value="P:post-embryonic development"/>
    <property type="evidence" value="ECO:0007669"/>
    <property type="project" value="Ensembl"/>
</dbReference>
<dbReference type="GO" id="GO:0045540">
    <property type="term" value="P:regulation of cholesterol biosynthetic process"/>
    <property type="evidence" value="ECO:0007669"/>
    <property type="project" value="Ensembl"/>
</dbReference>
<feature type="coiled-coil region" evidence="20">
    <location>
        <begin position="2237"/>
        <end position="2264"/>
    </location>
</feature>
<dbReference type="GO" id="GO:0042632">
    <property type="term" value="P:cholesterol homeostasis"/>
    <property type="evidence" value="ECO:0000318"/>
    <property type="project" value="GO_Central"/>
</dbReference>
<evidence type="ECO:0000256" key="9">
    <source>
        <dbReference type="ARBA" id="ARBA00022674"/>
    </source>
</evidence>
<sequence length="4522" mass="510486">MGPPQLWLLLLLSSGAWTQDDGSENTNPFCSRDTTRFKHLRKYVYNYEAETTSGVTGTADTRSGSKITCKVELEVPQLCHFNLRTSQCSLREVAGINPEGEALLKKSKSSDDFAMAMSKYELKFTIKDQNKVQLYAEDDEPMHILNIKRGIISALIVPIETESEAQTLTMDTVYGKCESEIKNRKNGAATAGEIEIKRDLKSCDNFIPIRDFVSPIALIKGLNAPLSTLISSNQHCQYTIDPKKRHVSGVVCSEKHLFLPSSYKNQYGMMATVKQVLRIEDTPRINNREMEVYGLQKRQLSLEGVKTKSSKHGDAVLKVLQELQRLSVTQQNQKRASLFYRFVTGLRGLHNETLGPLVPKLMETSSSITIQALSQCGTLECYGALLQILRTSNVDPLIADAITYSLGLLSSPSTRMIQELLNMAQYQQSRATFYALSHAVNRFYNEIGPLKKEINDVANFMISLIGNECSNEDELTYLTLKAIGNMGNVLDENNANLKNSVKTCIRSNAASPEVQKAAIQALRKMTINDEDRGLLVKVFQEASSPVDKRLAAYLMLMRNPSTSDISKVIKTLQRDKNEQVKSFIASHIANILDSENPYIELIRNKVQEAINRDQLPTARHFQKFSRNYQIFKSLSIPWENPVMGQLEGNLIFEPESYVPRESMLKTTLEVVGMRAMDLFEIGLDGKNFEPTLDAMFGPKGFFPDSATKALYWIDGKVPDQVSQVLFDYFGYTKDGKQDQDVMKGVMLNFEKLIKEIVNKDSPEAKAYLRILGEELGYLKLSDIKLVGNLIMRSLRTLETGLEKITQAVSKGTENDLFAHYIFMDNEFELLTGAGLQLQFALSGVATPGMKAGVKISQRNMKAELIAKPSMAVEFVTHLGVNIPEFARSGVQMNTNMYHESGIEAHVGVRAGQLKLTIPAPKSPTKLFSLSNVLHLVTPTRIEVIPPLIENRESQTSCTRFFAGLNMCVRVEYSNASSTEAAPYYPLTGETRYEVEIQPTGEVKEYTASANYELKREEEDLVDTMKFIAQAEGIKKSEATLTLRYNRGKHIFTSDLQIPSFDIDFGTNLRITDSSSEQRKAYAFILDINNKKIPEVTLTGRIGYQAGRESSIEASISIPRLQTQAKTDVSLLRQSTGIIFQTDSSATAHGSSISERIVLRYDNEKIEVQWNSGTSAALKKMSGKLPIDLDEYSKALQRQTSELLDHKVANTDMTFRHIISHFITATNTWLHQASSDVPYAQQLKDKLSGLQDLNFQIMNLITIPEELFLRSDGQIKYIWNKEKTVFTIPVPFGGRSSYDMRVPKTVRTPPLVLESLGVSMPSQEYRIPPFTIPESYTLQVPLLGTFEISSNIYSNYYNWSGSYSLANTTSDAYSLKTSYFMKADSVLDLLSYSTQGQGEAKYDKNVFTIDYENLLQHSLLNSNFKISKLDIIEPSRISRYRITAGASSPLGAKFSLSYGGDAKFSNMLLTANENLESQLDVASAFAKVTYTDTGTYDLNNNAIAGESNLKFDSSFLQATNQLTKRFTNEVWAVTSISNVQNGFLTNTASLKYQDSRLMLSSETAGKHRDYTAFNKFDLTLQRQGASLSSEYRASCTQGQGYALISGSVNNRGAELISHMLARGERNKAEHKSTLSINQDGLASSATTTLQFNPLTLENEMNARIAISGASMKINTNGRFGKHHAKFDWDGKASLKEIGIASVYQGSISDVDSKNTLNFRVNKGGLKLSNSLIGSYKEMKLEHTHDLNMVGLTLTYTSTLDHTISLDKSHKHRLEMQLKPYSLTANVNSDLKYASANANNKAQLQLELLKVNLDGNVKAAYGGDEVKHSYTFTYADLAAHLKTDTVASIQGAALMHRVNVDVAGLSSSVAINSNCNSKFLTFSNEMRSVVAPFTITVDMHTNGDGRLMVFGEQSGRLYSKFLLKAEPLAFTFSHFYKGSTDHNLNSGKRYNTLLDNKVVVIFTPSEQSSTWTMKSQLNNHAYTQDLNIFNNAEKIGMELSGQTLADLSVLDFPINIPFTTTRRINLIDTFDLRENLAHPQEFGLSLSVKYDKNEDVHIINLPFLETLPVHYERYRQSILTALKSIQKNLRSINMDQFMRKYKATLDKLPQQINSYINSIDFENRMTILKDKWETFLKDYSITVDDLKHALDSASSSLGEALFQLETFLTNADNYIRENYDLKATIVQLIEQIIEKLKVIDQQFKISTQIIDTIQQLQSAISQYDPSQIGSSAAAWVQNIDTEYKIKAQLQEKLDQLKRQIQSIDAQHIAESLKQQVEAIDIKILLEKLKMSLPLQKMKDYIEQIQTLILNFLEDYEVFEKILVFQTKLHELLVNYKVDQQVNVLIEKFIEFSNQQRIKETIQKITLSLRKIDVKSFFNQVLKFIDDAVQQLQTVDYKNLVDKVNDFLDDLIKKLRSFDYNKFVDETNIKIQEARQKINDEIRALELPQKVEAAKRYVRDVSHVVSQYIEELKDSRFAVIVNWFNLLSSTITDELKVKVCDYLKDARDRIYQMDIAMECQRYLERASQLYNTIITYLADQWYIASKKITDLAEKYNVKNMADSLNQFVETGFKVPEISTGVINIPSFEISLRALREATFQTPDFIIPLTDLRVPSYQVNFKKLKEITIPTRFETPEFTILNTYKIPSYIIDLNEIKLQIVKTIDQILTSDFRLPPADAYFQDLRMQDMSFSDFSFPEMDLPDLQIPEFIIPKLNLNDFQFPDVQIPEFKLPRIPHSVTAPTFGKLSGAFRVASPFFTLTTNAGLQNVTAFDHSPEFMASISAISTSKINFLAFTITADTHLLAPEMQRLILRDNFKFSHVYLKADHAGEIIFSRTSIDGNAETTANLRTTRNALDLHNKLTLNLQKKISMESKTTYTHKLNIPVALFTSQAELSNEIKTVLEAGRISLTSIGKGDWKWATYDYSDEGTHESSVSFTVGGSVAALVAENKITDKYLKVNQRLAYEYNLPSFAKLQIESTVESPQLGHSTINIQGTGNLAEMKMKVTGTQNAKMNGRISGTLNNDVAFLVQPFEVSASTNNDANIKISFLPKMTGKIEFLNNYGLMLSPSTQQISWVAEGRFNQYRYAHNMSASNNEDSIGAFLSMNGDANLDFLTKPISLPELAVPYVGIQTPTVQEYCLWEETGLKNLLKTPKQSFDLNLKAQYKKNKYMHSFQIPLDGVHRAINDYIVFFNKHFEKGRDNALAFLTESYNQAKTNFDIYKVDTSASQIPQIFRIPGYTIPVVNIEVSPFTAELPAFGYIIPKEMSTPSFTVPLVGFSVPSYTLVLPSLELPVLHVPQGLQTLKLPSYRTYAPSNRIYIPALGNITYEFSFKSSVITLNTNAGFFNQSDIVAHLSSSSTSVIDALQYKLDGTTSLTRKRSLKLATALSLNHKFIEGNHDSTISLTKRNIEASVITTAKINMPGLKVNFGQELKGNTKSKPIITSAINLNYDLDTGVANAKGEVAHKVTVESIISYISVDTSTNGFINGNIYKEIPFSGKLVHEANAYLNAKGGRASFQLETNSNVDEMWNFGMKENVAFEASSQRLYALWDHNAENKLFPHLIVSTKGNQNCKVTLELGSTGMSVIGQIQAIQYNNIIGEASANQAFLMTISNENQKMSWTSENQIYSLFLGHDLLLTNNNTVAQFTMSGSLGGHMDFLRHRLPIYDRSLWDILKLDLTTSGGRQYLNVATGIVYTKNEDGYFIPINVNRLTNLQIPSYTIDLRQITVPETLATMPFDISLPSMPKIQFPQLAILTSYVDSEDYKIPSFELTVPEYLLRVSEFTLPKTLSFGDMTVDFNAIANKIADFDLPTITIPEQQIEIPAFKVFLPAGIYIPKFGALAGSLAIASPIYSTTWKMDFKNKKNSFEHSIDFTAISPLQFLEYDLDAVTTCLYQDNFLKASVQSTFAHRDLSAEYKEILIAQGRRILEHKASLDITSPTFTDVQVRYQGSDSKVAASVSSSSAGTLGLLIDLDSDVFRSKIFYRSQSNPENDVDVLKSEISFKNPELIQLKANWETDGAMDLLKGFKERVPKMTSTLYNAVDKYHKEHTGMEMHAVALKLNDNLKRSIDSAYENTLNDISELQQQLHVVTDQATGKYETMRKKAKKLYYDAADQANQIDYEQIRAKFFDAAMQTIKEYNKRIKHLIDSTIEFLKVSRFQVPGVDGKHTGEELFVMATEKLRRAVDVGITKVQEYFEAFIAFINELEVKIPASRQIIKGSAILDEIKGFLNHVRNKVGGFFVGLLEIDFAQHLRDLKEVIQQVFQKVEELVRNLQAQNYEYISLQAKQLFTEALQGVKSLAEDRKYLNPRIENFIQNIVETCYNKGEELLQSMKDLREEYFDPSIVGWSVKYYEVEEKVLAWLKSLINALREWHKKYVSDSADLIVRLADQAQEFVDNHEKITEFSRSAHDKILYWSQTAKKSAAEQNIQVKEKLQEAYEHLSYERFITNTKKLIDLVIENYAAFFQDLQQLLHQFEEAAADTLRPYIMVRQGELRIDIPKPFDMSSVNSFYQPPQLREDDLHKK</sequence>
<feature type="chain" id="PRO_5032542476" evidence="21">
    <location>
        <begin position="19"/>
        <end position="4522"/>
    </location>
</feature>
<evidence type="ECO:0000313" key="24">
    <source>
        <dbReference type="Proteomes" id="UP000001646"/>
    </source>
</evidence>
<feature type="disulfide bond" evidence="19">
    <location>
        <begin position="177"/>
        <end position="203"/>
    </location>
</feature>
<evidence type="ECO:0000256" key="7">
    <source>
        <dbReference type="ARBA" id="ARBA00022525"/>
    </source>
</evidence>
<dbReference type="GO" id="GO:0042159">
    <property type="term" value="P:lipoprotein catabolic process"/>
    <property type="evidence" value="ECO:0007669"/>
    <property type="project" value="Ensembl"/>
</dbReference>
<evidence type="ECO:0000256" key="13">
    <source>
        <dbReference type="ARBA" id="ARBA00023055"/>
    </source>
</evidence>
<dbReference type="SUPFAM" id="SSF56968">
    <property type="entry name" value="Lipovitellin-phosvitin complex, beta-sheet shell regions"/>
    <property type="match status" value="2"/>
</dbReference>
<dbReference type="PANTHER" id="PTHR13769:SF1">
    <property type="entry name" value="APOLIPOPROTEIN B-100"/>
    <property type="match status" value="1"/>
</dbReference>
<keyword evidence="15" id="KW-1207">Sterol metabolism</keyword>
<reference evidence="23" key="3">
    <citation type="submission" date="2025-09" db="UniProtKB">
        <authorList>
            <consortium name="Ensembl"/>
        </authorList>
    </citation>
    <scope>IDENTIFICATION</scope>
</reference>
<dbReference type="InterPro" id="IPR052418">
    <property type="entry name" value="Apolipoprotein_B"/>
</dbReference>
<dbReference type="GO" id="GO:0030317">
    <property type="term" value="P:flagellated sperm motility"/>
    <property type="evidence" value="ECO:0007669"/>
    <property type="project" value="Ensembl"/>
</dbReference>
<keyword evidence="9" id="KW-0358">Heparin-binding</keyword>
<keyword evidence="8" id="KW-0153">Cholesterol metabolism</keyword>
<dbReference type="GO" id="GO:0034383">
    <property type="term" value="P:low-density lipoprotein particle clearance"/>
    <property type="evidence" value="ECO:0007669"/>
    <property type="project" value="Ensembl"/>
</dbReference>
<dbReference type="Proteomes" id="UP000001646">
    <property type="component" value="Chromosome 1"/>
</dbReference>
<keyword evidence="18" id="KW-0850">VLDL</keyword>
<evidence type="ECO:0000256" key="15">
    <source>
        <dbReference type="ARBA" id="ARBA00023166"/>
    </source>
</evidence>
<evidence type="ECO:0000256" key="21">
    <source>
        <dbReference type="SAM" id="SignalP"/>
    </source>
</evidence>
<organism evidence="23 24">
    <name type="scientific">Anolis carolinensis</name>
    <name type="common">Green anole</name>
    <name type="synonym">American chameleon</name>
    <dbReference type="NCBI Taxonomy" id="28377"/>
    <lineage>
        <taxon>Eukaryota</taxon>
        <taxon>Metazoa</taxon>
        <taxon>Chordata</taxon>
        <taxon>Craniata</taxon>
        <taxon>Vertebrata</taxon>
        <taxon>Euteleostomi</taxon>
        <taxon>Lepidosauria</taxon>
        <taxon>Squamata</taxon>
        <taxon>Bifurcata</taxon>
        <taxon>Unidentata</taxon>
        <taxon>Episquamata</taxon>
        <taxon>Toxicofera</taxon>
        <taxon>Iguania</taxon>
        <taxon>Dactyloidae</taxon>
        <taxon>Anolis</taxon>
    </lineage>
</organism>
<dbReference type="GO" id="GO:0007399">
    <property type="term" value="P:nervous system development"/>
    <property type="evidence" value="ECO:0007669"/>
    <property type="project" value="Ensembl"/>
</dbReference>
<dbReference type="InterPro" id="IPR009454">
    <property type="entry name" value="Lipid_transpt_open_b-sht"/>
</dbReference>
<dbReference type="SMART" id="SM00638">
    <property type="entry name" value="LPD_N"/>
    <property type="match status" value="1"/>
</dbReference>
<dbReference type="Gene3D" id="2.20.80.10">
    <property type="entry name" value="Lipovitellin-phosvitin complex, chain A, domain 4"/>
    <property type="match status" value="1"/>
</dbReference>
<reference evidence="23" key="2">
    <citation type="submission" date="2025-08" db="UniProtKB">
        <authorList>
            <consortium name="Ensembl"/>
        </authorList>
    </citation>
    <scope>IDENTIFICATION</scope>
</reference>
<dbReference type="GO" id="GO:0009566">
    <property type="term" value="P:fertilization"/>
    <property type="evidence" value="ECO:0007669"/>
    <property type="project" value="Ensembl"/>
</dbReference>
<dbReference type="GO" id="GO:0033344">
    <property type="term" value="P:cholesterol efflux"/>
    <property type="evidence" value="ECO:0007669"/>
    <property type="project" value="Ensembl"/>
</dbReference>
<dbReference type="GO" id="GO:0010744">
    <property type="term" value="P:positive regulation of macrophage derived foam cell differentiation"/>
    <property type="evidence" value="ECO:0007669"/>
    <property type="project" value="Ensembl"/>
</dbReference>
<dbReference type="InterPro" id="IPR022176">
    <property type="entry name" value="ApoB100_C"/>
</dbReference>
<feature type="domain" description="Vitellogenin" evidence="22">
    <location>
        <begin position="37"/>
        <end position="663"/>
    </location>
</feature>
<dbReference type="GO" id="GO:0009615">
    <property type="term" value="P:response to virus"/>
    <property type="evidence" value="ECO:0007669"/>
    <property type="project" value="Ensembl"/>
</dbReference>
<keyword evidence="4" id="KW-0813">Transport</keyword>
<dbReference type="GO" id="GO:0008201">
    <property type="term" value="F:heparin binding"/>
    <property type="evidence" value="ECO:0007669"/>
    <property type="project" value="UniProtKB-KW"/>
</dbReference>
<dbReference type="GO" id="GO:0005811">
    <property type="term" value="C:lipid droplet"/>
    <property type="evidence" value="ECO:0007669"/>
    <property type="project" value="UniProtKB-SubCell"/>
</dbReference>
<evidence type="ECO:0000256" key="5">
    <source>
        <dbReference type="ARBA" id="ARBA00022490"/>
    </source>
</evidence>
<keyword evidence="5" id="KW-0963">Cytoplasm</keyword>
<dbReference type="GO" id="GO:0008203">
    <property type="term" value="P:cholesterol metabolic process"/>
    <property type="evidence" value="ECO:0007669"/>
    <property type="project" value="UniProtKB-KW"/>
</dbReference>
<evidence type="ECO:0000256" key="2">
    <source>
        <dbReference type="ARBA" id="ARBA00004502"/>
    </source>
</evidence>
<evidence type="ECO:0000313" key="23">
    <source>
        <dbReference type="Ensembl" id="ENSACAP00000010611.3"/>
    </source>
</evidence>
<evidence type="ECO:0000256" key="20">
    <source>
        <dbReference type="SAM" id="Coils"/>
    </source>
</evidence>
<dbReference type="GO" id="GO:0070971">
    <property type="term" value="C:endoplasmic reticulum exit site"/>
    <property type="evidence" value="ECO:0007669"/>
    <property type="project" value="Ensembl"/>
</dbReference>
<evidence type="ECO:0000256" key="17">
    <source>
        <dbReference type="ARBA" id="ARBA00023221"/>
    </source>
</evidence>
<keyword evidence="12 21" id="KW-0732">Signal</keyword>
<evidence type="ECO:0000256" key="19">
    <source>
        <dbReference type="PROSITE-ProRule" id="PRU00557"/>
    </source>
</evidence>
<keyword evidence="24" id="KW-1185">Reference proteome</keyword>
<evidence type="ECO:0000256" key="18">
    <source>
        <dbReference type="ARBA" id="ARBA00023313"/>
    </source>
</evidence>
<keyword evidence="7" id="KW-0964">Secreted</keyword>
<dbReference type="GO" id="GO:0050750">
    <property type="term" value="F:low-density lipoprotein particle receptor binding"/>
    <property type="evidence" value="ECO:0000318"/>
    <property type="project" value="GO_Central"/>
</dbReference>
<keyword evidence="13" id="KW-0445">Lipid transport</keyword>
<dbReference type="GeneID" id="100559232"/>
<evidence type="ECO:0000256" key="14">
    <source>
        <dbReference type="ARBA" id="ARBA00023098"/>
    </source>
</evidence>
<keyword evidence="19" id="KW-1015">Disulfide bond</keyword>
<dbReference type="GO" id="GO:0010628">
    <property type="term" value="P:positive regulation of gene expression"/>
    <property type="evidence" value="ECO:0007669"/>
    <property type="project" value="Ensembl"/>
</dbReference>
<dbReference type="OrthoDB" id="6484170at2759"/>
<dbReference type="Ensembl" id="ENSACAT00000010830.4">
    <property type="protein sequence ID" value="ENSACAP00000010611.3"/>
    <property type="gene ID" value="ENSACAG00000010692.4"/>
</dbReference>
<evidence type="ECO:0000256" key="4">
    <source>
        <dbReference type="ARBA" id="ARBA00022448"/>
    </source>
</evidence>
<dbReference type="GO" id="GO:0120020">
    <property type="term" value="F:cholesterol transfer activity"/>
    <property type="evidence" value="ECO:0000318"/>
    <property type="project" value="GO_Central"/>
</dbReference>
<comment type="subcellular location">
    <subcellularLocation>
        <location evidence="1">Cytoplasm</location>
    </subcellularLocation>
    <subcellularLocation>
        <location evidence="2">Lipid droplet</location>
    </subcellularLocation>
    <subcellularLocation>
        <location evidence="3">Secreted</location>
    </subcellularLocation>
</comment>
<evidence type="ECO:0000256" key="10">
    <source>
        <dbReference type="ARBA" id="ARBA00022677"/>
    </source>
</evidence>
<dbReference type="GO" id="GO:0034363">
    <property type="term" value="C:intermediate-density lipoprotein particle"/>
    <property type="evidence" value="ECO:0007669"/>
    <property type="project" value="Ensembl"/>
</dbReference>
<evidence type="ECO:0000256" key="8">
    <source>
        <dbReference type="ARBA" id="ARBA00022548"/>
    </source>
</evidence>
<dbReference type="InParanoid" id="G1KKJ8"/>
<dbReference type="GO" id="GO:0019433">
    <property type="term" value="P:triglyceride catabolic process"/>
    <property type="evidence" value="ECO:0007669"/>
    <property type="project" value="Ensembl"/>
</dbReference>
<dbReference type="InterPro" id="IPR015816">
    <property type="entry name" value="Vitellinogen_b-sht_N"/>
</dbReference>
<gene>
    <name evidence="23" type="primary">APOB</name>
</gene>
<dbReference type="GO" id="GO:0048844">
    <property type="term" value="P:artery morphogenesis"/>
    <property type="evidence" value="ECO:0007669"/>
    <property type="project" value="Ensembl"/>
</dbReference>
<dbReference type="FunFam" id="2.30.230.10:FF:000003">
    <property type="entry name" value="Apolipoprotein B"/>
    <property type="match status" value="1"/>
</dbReference>
<evidence type="ECO:0000256" key="11">
    <source>
        <dbReference type="ARBA" id="ARBA00022710"/>
    </source>
</evidence>
<dbReference type="PANTHER" id="PTHR13769">
    <property type="entry name" value="APOLIPOPROTEIN B"/>
    <property type="match status" value="1"/>
</dbReference>
<dbReference type="Pfam" id="PF01347">
    <property type="entry name" value="Vitellogenin_N"/>
    <property type="match status" value="1"/>
</dbReference>
<keyword evidence="10" id="KW-0551">Lipid droplet</keyword>
<dbReference type="GO" id="GO:0042953">
    <property type="term" value="P:lipoprotein transport"/>
    <property type="evidence" value="ECO:0000318"/>
    <property type="project" value="GO_Central"/>
</dbReference>
<keyword evidence="16" id="KW-0325">Glycoprotein</keyword>
<keyword evidence="14" id="KW-0443">Lipid metabolism</keyword>
<dbReference type="Gene3D" id="1.25.10.20">
    <property type="entry name" value="Vitellinogen, superhelical"/>
    <property type="match status" value="1"/>
</dbReference>
<dbReference type="SMART" id="SM01169">
    <property type="entry name" value="DUF1943"/>
    <property type="match status" value="1"/>
</dbReference>
<dbReference type="InterPro" id="IPR015819">
    <property type="entry name" value="Lipid_transp_b-sht_shell"/>
</dbReference>
<evidence type="ECO:0000256" key="16">
    <source>
        <dbReference type="ARBA" id="ARBA00023180"/>
    </source>
</evidence>
<dbReference type="Gene3D" id="2.30.230.10">
    <property type="entry name" value="Lipovitellin, beta-sheet shell regions, chain A"/>
    <property type="match status" value="1"/>
</dbReference>
<protein>
    <submittedName>
        <fullName evidence="23">Apolipoprotein B</fullName>
    </submittedName>
</protein>
<dbReference type="GO" id="GO:0034359">
    <property type="term" value="C:mature chylomicron"/>
    <property type="evidence" value="ECO:0000318"/>
    <property type="project" value="GO_Central"/>
</dbReference>
<dbReference type="GO" id="GO:0034361">
    <property type="term" value="C:very-low-density lipoprotein particle"/>
    <property type="evidence" value="ECO:0000318"/>
    <property type="project" value="GO_Central"/>
</dbReference>
<keyword evidence="11" id="KW-0427">LDL</keyword>
<dbReference type="CTD" id="338"/>
<dbReference type="Pfam" id="PF09172">
    <property type="entry name" value="Vit_open_b-sht"/>
    <property type="match status" value="1"/>
</dbReference>
<dbReference type="STRING" id="28377.ENSACAP00000010611"/>
<dbReference type="GO" id="GO:0048018">
    <property type="term" value="F:receptor ligand activity"/>
    <property type="evidence" value="ECO:0007669"/>
    <property type="project" value="Ensembl"/>
</dbReference>
<dbReference type="Pfam" id="PF06448">
    <property type="entry name" value="DUF1081"/>
    <property type="match status" value="1"/>
</dbReference>
<dbReference type="KEGG" id="acs:100559232"/>
<dbReference type="GO" id="GO:0010886">
    <property type="term" value="P:positive regulation of cholesterol storage"/>
    <property type="evidence" value="ECO:0007669"/>
    <property type="project" value="Ensembl"/>
</dbReference>
<comment type="caution">
    <text evidence="19">Lacks conserved residue(s) required for the propagation of feature annotation.</text>
</comment>
<evidence type="ECO:0000256" key="3">
    <source>
        <dbReference type="ARBA" id="ARBA00004613"/>
    </source>
</evidence>
<evidence type="ECO:0000256" key="1">
    <source>
        <dbReference type="ARBA" id="ARBA00004496"/>
    </source>
</evidence>
<dbReference type="GO" id="GO:0030301">
    <property type="term" value="P:cholesterol transport"/>
    <property type="evidence" value="ECO:0000318"/>
    <property type="project" value="GO_Central"/>
</dbReference>
<proteinExistence type="predicted"/>
<dbReference type="GeneTree" id="ENSGT00590000083139"/>
<dbReference type="PROSITE" id="PS51211">
    <property type="entry name" value="VITELLOGENIN"/>
    <property type="match status" value="1"/>
</dbReference>
<dbReference type="GO" id="GO:0005829">
    <property type="term" value="C:cytosol"/>
    <property type="evidence" value="ECO:0007669"/>
    <property type="project" value="Ensembl"/>
</dbReference>
<dbReference type="GO" id="GO:0007283">
    <property type="term" value="P:spermatogenesis"/>
    <property type="evidence" value="ECO:0007669"/>
    <property type="project" value="Ensembl"/>
</dbReference>
<dbReference type="eggNOG" id="KOG4338">
    <property type="taxonomic scope" value="Eukaryota"/>
</dbReference>
<evidence type="ECO:0000256" key="12">
    <source>
        <dbReference type="ARBA" id="ARBA00022729"/>
    </source>
</evidence>
<dbReference type="Pfam" id="PF12491">
    <property type="entry name" value="ApoB100_C"/>
    <property type="match status" value="1"/>
</dbReference>
<accession>G1KKJ8</accession>
<reference evidence="23 24" key="1">
    <citation type="submission" date="2009-12" db="EMBL/GenBank/DDBJ databases">
        <title>The Genome Sequence of Anolis carolinensis (Green Anole Lizard).</title>
        <authorList>
            <consortium name="The Genome Sequencing Platform"/>
            <person name="Di Palma F."/>
            <person name="Alfoldi J."/>
            <person name="Heiman D."/>
            <person name="Young S."/>
            <person name="Grabherr M."/>
            <person name="Johnson J."/>
            <person name="Lander E.S."/>
            <person name="Lindblad-Toh K."/>
        </authorList>
    </citation>
    <scope>NUCLEOTIDE SEQUENCE [LARGE SCALE GENOMIC DNA]</scope>
    <source>
        <strain evidence="23 24">JBL SC #1</strain>
    </source>
</reference>
<dbReference type="GO" id="GO:0042158">
    <property type="term" value="P:lipoprotein biosynthetic process"/>
    <property type="evidence" value="ECO:0007669"/>
    <property type="project" value="Ensembl"/>
</dbReference>
<evidence type="ECO:0000256" key="6">
    <source>
        <dbReference type="ARBA" id="ARBA00022513"/>
    </source>
</evidence>
<dbReference type="GO" id="GO:0034362">
    <property type="term" value="C:low-density lipoprotein particle"/>
    <property type="evidence" value="ECO:0000318"/>
    <property type="project" value="GO_Central"/>
</dbReference>
<dbReference type="GO" id="GO:0071402">
    <property type="term" value="P:cellular response to lipoprotein particle stimulus"/>
    <property type="evidence" value="ECO:0007669"/>
    <property type="project" value="Ensembl"/>
</dbReference>
<dbReference type="InterPro" id="IPR015255">
    <property type="entry name" value="Vitellinogen_open_b-sht"/>
</dbReference>
<dbReference type="GO" id="GO:0005543">
    <property type="term" value="F:phospholipid binding"/>
    <property type="evidence" value="ECO:0007669"/>
    <property type="project" value="Ensembl"/>
</dbReference>
<dbReference type="GO" id="GO:0034374">
    <property type="term" value="P:low-density lipoprotein particle remodeling"/>
    <property type="evidence" value="ECO:0007669"/>
    <property type="project" value="Ensembl"/>
</dbReference>
<feature type="signal peptide" evidence="21">
    <location>
        <begin position="1"/>
        <end position="18"/>
    </location>
</feature>
<dbReference type="InterPro" id="IPR001747">
    <property type="entry name" value="Vitellogenin_N"/>
</dbReference>
<dbReference type="GO" id="GO:0006642">
    <property type="term" value="P:triglyceride mobilization"/>
    <property type="evidence" value="ECO:0000318"/>
    <property type="project" value="GO_Central"/>
</dbReference>
<dbReference type="GO" id="GO:0043025">
    <property type="term" value="C:neuronal cell body"/>
    <property type="evidence" value="ECO:0007669"/>
    <property type="project" value="Ensembl"/>
</dbReference>
<keyword evidence="6" id="KW-0162">Chylomicron</keyword>
<dbReference type="GO" id="GO:0051649">
    <property type="term" value="P:establishment of localization in cell"/>
    <property type="evidence" value="ECO:0007669"/>
    <property type="project" value="Ensembl"/>
</dbReference>
<evidence type="ECO:0000259" key="22">
    <source>
        <dbReference type="PROSITE" id="PS51211"/>
    </source>
</evidence>
<dbReference type="GO" id="GO:1904646">
    <property type="term" value="P:cellular response to amyloid-beta"/>
    <property type="evidence" value="ECO:0007669"/>
    <property type="project" value="Ensembl"/>
</dbReference>
<dbReference type="SUPFAM" id="SSF48431">
    <property type="entry name" value="Lipovitellin-phosvitin complex, superhelical domain"/>
    <property type="match status" value="1"/>
</dbReference>
<name>G1KKJ8_ANOCA</name>
<dbReference type="Bgee" id="ENSACAG00000010692">
    <property type="expression patterns" value="Expressed in kidney and 6 other cell types or tissues"/>
</dbReference>
<keyword evidence="17" id="KW-0753">Steroid metabolism</keyword>
<dbReference type="InterPro" id="IPR011030">
    <property type="entry name" value="Lipovitellin_superhlx_dom"/>
</dbReference>
<keyword evidence="20" id="KW-0175">Coiled coil</keyword>